<sequence length="131" mass="14722">MVIDDAESDENERLIHWNAPLGESDAPDEWVSGDEHQYSLRYKSTVLAFLDTEDGVAFQTAIMCVDTWRTILASNCMRSVSQFLNRGTCLIKIHITDSSLKADLINYISQAATNVVETDCCLQTRNCSIRT</sequence>
<proteinExistence type="predicted"/>
<keyword evidence="2" id="KW-1185">Reference proteome</keyword>
<dbReference type="OrthoDB" id="10615358at2759"/>
<dbReference type="AlphaFoldDB" id="D0P4X1"/>
<dbReference type="InParanoid" id="D0P4X1"/>
<reference evidence="2" key="1">
    <citation type="journal article" date="2009" name="Nature">
        <title>Genome sequence and analysis of the Irish potato famine pathogen Phytophthora infestans.</title>
        <authorList>
            <consortium name="The Broad Institute Genome Sequencing Platform"/>
            <person name="Haas B.J."/>
            <person name="Kamoun S."/>
            <person name="Zody M.C."/>
            <person name="Jiang R.H."/>
            <person name="Handsaker R.E."/>
            <person name="Cano L.M."/>
            <person name="Grabherr M."/>
            <person name="Kodira C.D."/>
            <person name="Raffaele S."/>
            <person name="Torto-Alalibo T."/>
            <person name="Bozkurt T.O."/>
            <person name="Ah-Fong A.M."/>
            <person name="Alvarado L."/>
            <person name="Anderson V.L."/>
            <person name="Armstrong M.R."/>
            <person name="Avrova A."/>
            <person name="Baxter L."/>
            <person name="Beynon J."/>
            <person name="Boevink P.C."/>
            <person name="Bollmann S.R."/>
            <person name="Bos J.I."/>
            <person name="Bulone V."/>
            <person name="Cai G."/>
            <person name="Cakir C."/>
            <person name="Carrington J.C."/>
            <person name="Chawner M."/>
            <person name="Conti L."/>
            <person name="Costanzo S."/>
            <person name="Ewan R."/>
            <person name="Fahlgren N."/>
            <person name="Fischbach M.A."/>
            <person name="Fugelstad J."/>
            <person name="Gilroy E.M."/>
            <person name="Gnerre S."/>
            <person name="Green P.J."/>
            <person name="Grenville-Briggs L.J."/>
            <person name="Griffith J."/>
            <person name="Grunwald N.J."/>
            <person name="Horn K."/>
            <person name="Horner N.R."/>
            <person name="Hu C.H."/>
            <person name="Huitema E."/>
            <person name="Jeong D.H."/>
            <person name="Jones A.M."/>
            <person name="Jones J.D."/>
            <person name="Jones R.W."/>
            <person name="Karlsson E.K."/>
            <person name="Kunjeti S.G."/>
            <person name="Lamour K."/>
            <person name="Liu Z."/>
            <person name="Ma L."/>
            <person name="Maclean D."/>
            <person name="Chibucos M.C."/>
            <person name="McDonald H."/>
            <person name="McWalters J."/>
            <person name="Meijer H.J."/>
            <person name="Morgan W."/>
            <person name="Morris P.F."/>
            <person name="Munro C.A."/>
            <person name="O'Neill K."/>
            <person name="Ospina-Giraldo M."/>
            <person name="Pinzon A."/>
            <person name="Pritchard L."/>
            <person name="Ramsahoye B."/>
            <person name="Ren Q."/>
            <person name="Restrepo S."/>
            <person name="Roy S."/>
            <person name="Sadanandom A."/>
            <person name="Savidor A."/>
            <person name="Schornack S."/>
            <person name="Schwartz D.C."/>
            <person name="Schumann U.D."/>
            <person name="Schwessinger B."/>
            <person name="Seyer L."/>
            <person name="Sharpe T."/>
            <person name="Silvar C."/>
            <person name="Song J."/>
            <person name="Studholme D.J."/>
            <person name="Sykes S."/>
            <person name="Thines M."/>
            <person name="van de Vondervoort P.J."/>
            <person name="Phuntumart V."/>
            <person name="Wawra S."/>
            <person name="Weide R."/>
            <person name="Win J."/>
            <person name="Young C."/>
            <person name="Zhou S."/>
            <person name="Fry W."/>
            <person name="Meyers B.C."/>
            <person name="van West P."/>
            <person name="Ristaino J."/>
            <person name="Govers F."/>
            <person name="Birch P.R."/>
            <person name="Whisson S.C."/>
            <person name="Judelson H.S."/>
            <person name="Nusbaum C."/>
        </authorList>
    </citation>
    <scope>NUCLEOTIDE SEQUENCE [LARGE SCALE GENOMIC DNA]</scope>
    <source>
        <strain evidence="2">T30-4</strain>
    </source>
</reference>
<dbReference type="RefSeq" id="XP_002894727.1">
    <property type="nucleotide sequence ID" value="XM_002894681.1"/>
</dbReference>
<protein>
    <submittedName>
        <fullName evidence="1">Uncharacterized protein</fullName>
    </submittedName>
</protein>
<accession>D0P4X1</accession>
<name>D0P4X1_PHYIT</name>
<organism evidence="1 2">
    <name type="scientific">Phytophthora infestans (strain T30-4)</name>
    <name type="common">Potato late blight agent</name>
    <dbReference type="NCBI Taxonomy" id="403677"/>
    <lineage>
        <taxon>Eukaryota</taxon>
        <taxon>Sar</taxon>
        <taxon>Stramenopiles</taxon>
        <taxon>Oomycota</taxon>
        <taxon>Peronosporomycetes</taxon>
        <taxon>Peronosporales</taxon>
        <taxon>Peronosporaceae</taxon>
        <taxon>Phytophthora</taxon>
    </lineage>
</organism>
<dbReference type="VEuPathDB" id="FungiDB:PITG_22054"/>
<gene>
    <name evidence="1" type="ORF">PITG_22054</name>
</gene>
<dbReference type="HOGENOM" id="CLU_1931657_0_0_1"/>
<dbReference type="KEGG" id="pif:PITG_22054"/>
<evidence type="ECO:0000313" key="1">
    <source>
        <dbReference type="EMBL" id="EEY54126.1"/>
    </source>
</evidence>
<dbReference type="Proteomes" id="UP000006643">
    <property type="component" value="Unassembled WGS sequence"/>
</dbReference>
<dbReference type="GeneID" id="9472849"/>
<evidence type="ECO:0000313" key="2">
    <source>
        <dbReference type="Proteomes" id="UP000006643"/>
    </source>
</evidence>
<dbReference type="EMBL" id="DS029186">
    <property type="protein sequence ID" value="EEY54126.1"/>
    <property type="molecule type" value="Genomic_DNA"/>
</dbReference>